<name>A0A6B0S1U7_9CETA</name>
<feature type="region of interest" description="Disordered" evidence="1">
    <location>
        <begin position="1"/>
        <end position="23"/>
    </location>
</feature>
<evidence type="ECO:0000256" key="1">
    <source>
        <dbReference type="SAM" id="MobiDB-lite"/>
    </source>
</evidence>
<protein>
    <submittedName>
        <fullName evidence="2">Uncharacterized protein</fullName>
    </submittedName>
</protein>
<accession>A0A6B0S1U7</accession>
<organism evidence="2 3">
    <name type="scientific">Bos mutus</name>
    <name type="common">wild yak</name>
    <dbReference type="NCBI Taxonomy" id="72004"/>
    <lineage>
        <taxon>Eukaryota</taxon>
        <taxon>Metazoa</taxon>
        <taxon>Chordata</taxon>
        <taxon>Craniata</taxon>
        <taxon>Vertebrata</taxon>
        <taxon>Euteleostomi</taxon>
        <taxon>Mammalia</taxon>
        <taxon>Eutheria</taxon>
        <taxon>Laurasiatheria</taxon>
        <taxon>Artiodactyla</taxon>
        <taxon>Ruminantia</taxon>
        <taxon>Pecora</taxon>
        <taxon>Bovidae</taxon>
        <taxon>Bovinae</taxon>
        <taxon>Bos</taxon>
    </lineage>
</organism>
<keyword evidence="3" id="KW-1185">Reference proteome</keyword>
<proteinExistence type="predicted"/>
<dbReference type="Proteomes" id="UP000322234">
    <property type="component" value="Unassembled WGS sequence"/>
</dbReference>
<gene>
    <name evidence="2" type="ORF">E5288_WYG013476</name>
</gene>
<comment type="caution">
    <text evidence="2">The sequence shown here is derived from an EMBL/GenBank/DDBJ whole genome shotgun (WGS) entry which is preliminary data.</text>
</comment>
<evidence type="ECO:0000313" key="2">
    <source>
        <dbReference type="EMBL" id="MXQ93996.1"/>
    </source>
</evidence>
<evidence type="ECO:0000313" key="3">
    <source>
        <dbReference type="Proteomes" id="UP000322234"/>
    </source>
</evidence>
<reference evidence="2" key="1">
    <citation type="submission" date="2019-10" db="EMBL/GenBank/DDBJ databases">
        <title>The sequence and de novo assembly of the wild yak genome.</title>
        <authorList>
            <person name="Liu Y."/>
        </authorList>
    </citation>
    <scope>NUCLEOTIDE SEQUENCE [LARGE SCALE GENOMIC DNA]</scope>
    <source>
        <strain evidence="2">WY2019</strain>
    </source>
</reference>
<feature type="compositionally biased region" description="Basic and acidic residues" evidence="1">
    <location>
        <begin position="1"/>
        <end position="11"/>
    </location>
</feature>
<dbReference type="EMBL" id="VBQZ03000104">
    <property type="protein sequence ID" value="MXQ93996.1"/>
    <property type="molecule type" value="Genomic_DNA"/>
</dbReference>
<sequence length="121" mass="14512">MFEHFQDEKENNQYLKGIHHKSEREEKLTPNRVLVKITNHKCPKQTDFIEGIHIRSSKKLKVREKSQQLRKLPFSCKRKIITATQFRKFHFYYGNNISLPNIRNLWSYDGKQININSPELA</sequence>
<dbReference type="AlphaFoldDB" id="A0A6B0S1U7"/>